<dbReference type="InterPro" id="IPR001041">
    <property type="entry name" value="2Fe-2S_ferredoxin-type"/>
</dbReference>
<keyword evidence="7" id="KW-0408">Iron</keyword>
<dbReference type="RefSeq" id="WP_273641656.1">
    <property type="nucleotide sequence ID" value="NZ_JAQQXP010000002.1"/>
</dbReference>
<dbReference type="InterPro" id="IPR050415">
    <property type="entry name" value="MRET"/>
</dbReference>
<dbReference type="SUPFAM" id="SSF54292">
    <property type="entry name" value="2Fe-2S ferredoxin-like"/>
    <property type="match status" value="1"/>
</dbReference>
<keyword evidence="5" id="KW-0479">Metal-binding</keyword>
<comment type="caution">
    <text evidence="12">The sequence shown here is derived from an EMBL/GenBank/DDBJ whole genome shotgun (WGS) entry which is preliminary data.</text>
</comment>
<feature type="domain" description="2Fe-2S ferredoxin-type" evidence="10">
    <location>
        <begin position="230"/>
        <end position="317"/>
    </location>
</feature>
<dbReference type="SUPFAM" id="SSF52343">
    <property type="entry name" value="Ferredoxin reductase-like, C-terminal NADP-linked domain"/>
    <property type="match status" value="1"/>
</dbReference>
<evidence type="ECO:0000256" key="5">
    <source>
        <dbReference type="ARBA" id="ARBA00022723"/>
    </source>
</evidence>
<gene>
    <name evidence="12" type="ORF">OIK42_14045</name>
</gene>
<dbReference type="Gene3D" id="3.10.20.30">
    <property type="match status" value="1"/>
</dbReference>
<dbReference type="PROSITE" id="PS00197">
    <property type="entry name" value="2FE2S_FER_1"/>
    <property type="match status" value="1"/>
</dbReference>
<dbReference type="PROSITE" id="PS51085">
    <property type="entry name" value="2FE2S_FER_2"/>
    <property type="match status" value="1"/>
</dbReference>
<dbReference type="CDD" id="cd00207">
    <property type="entry name" value="fer2"/>
    <property type="match status" value="1"/>
</dbReference>
<dbReference type="PRINTS" id="PR00409">
    <property type="entry name" value="PHDIOXRDTASE"/>
</dbReference>
<reference evidence="12 13" key="1">
    <citation type="submission" date="2022-10" db="EMBL/GenBank/DDBJ databases">
        <title>Alteromonas sp. chi3 Genome sequencing.</title>
        <authorList>
            <person name="Park S."/>
        </authorList>
    </citation>
    <scope>NUCLEOTIDE SEQUENCE [LARGE SCALE GENOMIC DNA]</scope>
    <source>
        <strain evidence="13">chi3</strain>
    </source>
</reference>
<keyword evidence="4" id="KW-0001">2Fe-2S</keyword>
<name>A0ABT5L4A5_9ALTE</name>
<evidence type="ECO:0000256" key="7">
    <source>
        <dbReference type="ARBA" id="ARBA00023004"/>
    </source>
</evidence>
<keyword evidence="6" id="KW-0560">Oxidoreductase</keyword>
<dbReference type="Proteomes" id="UP001218788">
    <property type="component" value="Unassembled WGS sequence"/>
</dbReference>
<keyword evidence="13" id="KW-1185">Reference proteome</keyword>
<dbReference type="InterPro" id="IPR017938">
    <property type="entry name" value="Riboflavin_synthase-like_b-brl"/>
</dbReference>
<dbReference type="EMBL" id="JAQQXP010000002">
    <property type="protein sequence ID" value="MDC8831875.1"/>
    <property type="molecule type" value="Genomic_DNA"/>
</dbReference>
<keyword evidence="9" id="KW-0830">Ubiquinone</keyword>
<evidence type="ECO:0000313" key="13">
    <source>
        <dbReference type="Proteomes" id="UP001218788"/>
    </source>
</evidence>
<evidence type="ECO:0000256" key="9">
    <source>
        <dbReference type="ARBA" id="ARBA00023075"/>
    </source>
</evidence>
<proteinExistence type="predicted"/>
<dbReference type="PANTHER" id="PTHR47354:SF1">
    <property type="entry name" value="CARNITINE MONOOXYGENASE REDUCTASE SUBUNIT"/>
    <property type="match status" value="1"/>
</dbReference>
<dbReference type="InterPro" id="IPR006058">
    <property type="entry name" value="2Fe2S_fd_BS"/>
</dbReference>
<dbReference type="SUPFAM" id="SSF63380">
    <property type="entry name" value="Riboflavin synthase domain-like"/>
    <property type="match status" value="1"/>
</dbReference>
<evidence type="ECO:0000313" key="12">
    <source>
        <dbReference type="EMBL" id="MDC8831875.1"/>
    </source>
</evidence>
<accession>A0ABT5L4A5</accession>
<evidence type="ECO:0000259" key="10">
    <source>
        <dbReference type="PROSITE" id="PS51085"/>
    </source>
</evidence>
<keyword evidence="8" id="KW-0411">Iron-sulfur</keyword>
<evidence type="ECO:0000256" key="3">
    <source>
        <dbReference type="ARBA" id="ARBA00022643"/>
    </source>
</evidence>
<evidence type="ECO:0000259" key="11">
    <source>
        <dbReference type="PROSITE" id="PS51384"/>
    </source>
</evidence>
<protein>
    <submittedName>
        <fullName evidence="12">PDR/VanB family oxidoreductase</fullName>
    </submittedName>
</protein>
<dbReference type="Pfam" id="PF00111">
    <property type="entry name" value="Fer2"/>
    <property type="match status" value="1"/>
</dbReference>
<evidence type="ECO:0000256" key="8">
    <source>
        <dbReference type="ARBA" id="ARBA00023014"/>
    </source>
</evidence>
<dbReference type="InterPro" id="IPR017927">
    <property type="entry name" value="FAD-bd_FR_type"/>
</dbReference>
<dbReference type="InterPro" id="IPR012675">
    <property type="entry name" value="Beta-grasp_dom_sf"/>
</dbReference>
<dbReference type="InterPro" id="IPR054582">
    <property type="entry name" value="DmmA-like_N"/>
</dbReference>
<keyword evidence="2" id="KW-0285">Flavoprotein</keyword>
<dbReference type="CDD" id="cd06185">
    <property type="entry name" value="PDR_like"/>
    <property type="match status" value="1"/>
</dbReference>
<evidence type="ECO:0000256" key="6">
    <source>
        <dbReference type="ARBA" id="ARBA00023002"/>
    </source>
</evidence>
<dbReference type="Pfam" id="PF22290">
    <property type="entry name" value="DmmA-like_N"/>
    <property type="match status" value="1"/>
</dbReference>
<dbReference type="Gene3D" id="2.40.30.10">
    <property type="entry name" value="Translation factors"/>
    <property type="match status" value="1"/>
</dbReference>
<dbReference type="PROSITE" id="PS51384">
    <property type="entry name" value="FAD_FR"/>
    <property type="match status" value="1"/>
</dbReference>
<dbReference type="InterPro" id="IPR036010">
    <property type="entry name" value="2Fe-2S_ferredoxin-like_sf"/>
</dbReference>
<evidence type="ECO:0000256" key="4">
    <source>
        <dbReference type="ARBA" id="ARBA00022714"/>
    </source>
</evidence>
<evidence type="ECO:0000256" key="1">
    <source>
        <dbReference type="ARBA" id="ARBA00001917"/>
    </source>
</evidence>
<comment type="cofactor">
    <cofactor evidence="1">
        <name>FMN</name>
        <dbReference type="ChEBI" id="CHEBI:58210"/>
    </cofactor>
</comment>
<dbReference type="Gene3D" id="3.40.50.80">
    <property type="entry name" value="Nucleotide-binding domain of ferredoxin-NADP reductase (FNR) module"/>
    <property type="match status" value="1"/>
</dbReference>
<sequence>MIEVTVTDKQPLTASICRLQLAAADGSALPAWQAGAHIDVHLPNGIIRQYSLCGALNSNSCYEIAILNEPDGRGGSKYIHNDLQQGDRLTISAPKNLFPLVPGTNNTLLIAAGIGITPILAMAEQLHADEQPFELHFCARDQQHAAYYERIAQSGYASHCQFHFSLGNSQNRLNPHQLLADYNKDTQLYICGPNPFIQDVISAAEQHGWPTANIHREFFAAEAIDHSQDQSFEVVINSTGQVLEVGKDVSILNVLEDNGMFIPVACEEGVCGTCITGLLEGEADHKDVFLSADEKQKMDQITPCCSRAKSKRLVLDL</sequence>
<dbReference type="PANTHER" id="PTHR47354">
    <property type="entry name" value="NADH OXIDOREDUCTASE HCR"/>
    <property type="match status" value="1"/>
</dbReference>
<dbReference type="InterPro" id="IPR039261">
    <property type="entry name" value="FNR_nucleotide-bd"/>
</dbReference>
<keyword evidence="3" id="KW-0288">FMN</keyword>
<feature type="domain" description="FAD-binding FR-type" evidence="11">
    <location>
        <begin position="1"/>
        <end position="101"/>
    </location>
</feature>
<evidence type="ECO:0000256" key="2">
    <source>
        <dbReference type="ARBA" id="ARBA00022630"/>
    </source>
</evidence>
<organism evidence="12 13">
    <name type="scientific">Alteromonas gilva</name>
    <dbReference type="NCBI Taxonomy" id="2987522"/>
    <lineage>
        <taxon>Bacteria</taxon>
        <taxon>Pseudomonadati</taxon>
        <taxon>Pseudomonadota</taxon>
        <taxon>Gammaproteobacteria</taxon>
        <taxon>Alteromonadales</taxon>
        <taxon>Alteromonadaceae</taxon>
        <taxon>Alteromonas/Salinimonas group</taxon>
        <taxon>Alteromonas</taxon>
    </lineage>
</organism>